<reference evidence="1 2" key="1">
    <citation type="journal article" date="2013" name="Proc. Natl. Acad. Sci. U.S.A.">
        <title>Genome of an arbuscular mycorrhizal fungus provides insight into the oldest plant symbiosis.</title>
        <authorList>
            <person name="Tisserant E."/>
            <person name="Malbreil M."/>
            <person name="Kuo A."/>
            <person name="Kohler A."/>
            <person name="Symeonidi A."/>
            <person name="Balestrini R."/>
            <person name="Charron P."/>
            <person name="Duensing N."/>
            <person name="Frei Dit Frey N."/>
            <person name="Gianinazzi-Pearson V."/>
            <person name="Gilbert L.B."/>
            <person name="Handa Y."/>
            <person name="Herr J.R."/>
            <person name="Hijri M."/>
            <person name="Koul R."/>
            <person name="Kawaguchi M."/>
            <person name="Krajinski F."/>
            <person name="Lammers P.J."/>
            <person name="Masclaux F.G."/>
            <person name="Murat C."/>
            <person name="Morin E."/>
            <person name="Ndikumana S."/>
            <person name="Pagni M."/>
            <person name="Petitpierre D."/>
            <person name="Requena N."/>
            <person name="Rosikiewicz P."/>
            <person name="Riley R."/>
            <person name="Saito K."/>
            <person name="San Clemente H."/>
            <person name="Shapiro H."/>
            <person name="van Tuinen D."/>
            <person name="Becard G."/>
            <person name="Bonfante P."/>
            <person name="Paszkowski U."/>
            <person name="Shachar-Hill Y.Y."/>
            <person name="Tuskan G.A."/>
            <person name="Young P.W."/>
            <person name="Sanders I.R."/>
            <person name="Henrissat B."/>
            <person name="Rensing S.A."/>
            <person name="Grigoriev I.V."/>
            <person name="Corradi N."/>
            <person name="Roux C."/>
            <person name="Martin F."/>
        </authorList>
    </citation>
    <scope>NUCLEOTIDE SEQUENCE [LARGE SCALE GENOMIC DNA]</scope>
    <source>
        <strain evidence="1 2">DAOM 197198</strain>
    </source>
</reference>
<gene>
    <name evidence="1" type="ORF">GLOIN_2v1556912</name>
</gene>
<dbReference type="EMBL" id="AUPC02000051">
    <property type="protein sequence ID" value="POG76310.1"/>
    <property type="molecule type" value="Genomic_DNA"/>
</dbReference>
<reference evidence="1 2" key="2">
    <citation type="journal article" date="2018" name="New Phytol.">
        <title>High intraspecific genome diversity in the model arbuscular mycorrhizal symbiont Rhizophagus irregularis.</title>
        <authorList>
            <person name="Chen E.C.H."/>
            <person name="Morin E."/>
            <person name="Beaudet D."/>
            <person name="Noel J."/>
            <person name="Yildirir G."/>
            <person name="Ndikumana S."/>
            <person name="Charron P."/>
            <person name="St-Onge C."/>
            <person name="Giorgi J."/>
            <person name="Kruger M."/>
            <person name="Marton T."/>
            <person name="Ropars J."/>
            <person name="Grigoriev I.V."/>
            <person name="Hainaut M."/>
            <person name="Henrissat B."/>
            <person name="Roux C."/>
            <person name="Martin F."/>
            <person name="Corradi N."/>
        </authorList>
    </citation>
    <scope>NUCLEOTIDE SEQUENCE [LARGE SCALE GENOMIC DNA]</scope>
    <source>
        <strain evidence="1 2">DAOM 197198</strain>
    </source>
</reference>
<sequence length="56" mass="6523">MKLISNHLIGVRRIGINILFQIFNVIFTFSNINSKNSDLINIYSLLYQTNSFRCTI</sequence>
<accession>A0A2P4QFB1</accession>
<name>A0A2P4QFB1_RHIID</name>
<evidence type="ECO:0000313" key="2">
    <source>
        <dbReference type="Proteomes" id="UP000018888"/>
    </source>
</evidence>
<comment type="caution">
    <text evidence="1">The sequence shown here is derived from an EMBL/GenBank/DDBJ whole genome shotgun (WGS) entry which is preliminary data.</text>
</comment>
<proteinExistence type="predicted"/>
<keyword evidence="2" id="KW-1185">Reference proteome</keyword>
<dbReference type="AlphaFoldDB" id="A0A2P4QFB1"/>
<organism evidence="1 2">
    <name type="scientific">Rhizophagus irregularis (strain DAOM 181602 / DAOM 197198 / MUCL 43194)</name>
    <name type="common">Arbuscular mycorrhizal fungus</name>
    <name type="synonym">Glomus intraradices</name>
    <dbReference type="NCBI Taxonomy" id="747089"/>
    <lineage>
        <taxon>Eukaryota</taxon>
        <taxon>Fungi</taxon>
        <taxon>Fungi incertae sedis</taxon>
        <taxon>Mucoromycota</taxon>
        <taxon>Glomeromycotina</taxon>
        <taxon>Glomeromycetes</taxon>
        <taxon>Glomerales</taxon>
        <taxon>Glomeraceae</taxon>
        <taxon>Rhizophagus</taxon>
    </lineage>
</organism>
<dbReference type="Proteomes" id="UP000018888">
    <property type="component" value="Unassembled WGS sequence"/>
</dbReference>
<protein>
    <submittedName>
        <fullName evidence="1">Uncharacterized protein</fullName>
    </submittedName>
</protein>
<evidence type="ECO:0000313" key="1">
    <source>
        <dbReference type="EMBL" id="POG76310.1"/>
    </source>
</evidence>